<dbReference type="AlphaFoldDB" id="A0A383CVH5"/>
<dbReference type="SUPFAM" id="SSF52317">
    <property type="entry name" value="Class I glutamine amidotransferase-like"/>
    <property type="match status" value="1"/>
</dbReference>
<sequence length="238" mass="26292">RITQPGEELLVSTRGELERQWSKTSYQIQQLRDNPECAVQEFDAIGDDDDPGLNVSLRFDPDENIAAPMIATGIRPEVAILREQGVNSQVEMAAAFTRAGFTAVDMHMTEIFSGTVDLRRFRGMVACGGFSYGDVLGAGEGWAKSILYHNKMRDQFQAFFERTDTFTLGVCNGCQMLATMKELIPGADQWPKFVRNVSEQFEARLSPVKVESSPAMFLADMAGSKLPIVVSHGEGRAD</sequence>
<dbReference type="Gene3D" id="3.40.50.880">
    <property type="match status" value="1"/>
</dbReference>
<evidence type="ECO:0000313" key="1">
    <source>
        <dbReference type="EMBL" id="SVE36171.1"/>
    </source>
</evidence>
<dbReference type="SMART" id="SM01211">
    <property type="entry name" value="GATase_5"/>
    <property type="match status" value="1"/>
</dbReference>
<dbReference type="GO" id="GO:0005737">
    <property type="term" value="C:cytoplasm"/>
    <property type="evidence" value="ECO:0007669"/>
    <property type="project" value="TreeGrafter"/>
</dbReference>
<protein>
    <recommendedName>
        <fullName evidence="2">Phosphoribosylformylglycinamidine synthase</fullName>
    </recommendedName>
</protein>
<organism evidence="1">
    <name type="scientific">marine metagenome</name>
    <dbReference type="NCBI Taxonomy" id="408172"/>
    <lineage>
        <taxon>unclassified sequences</taxon>
        <taxon>metagenomes</taxon>
        <taxon>ecological metagenomes</taxon>
    </lineage>
</organism>
<dbReference type="InterPro" id="IPR029062">
    <property type="entry name" value="Class_I_gatase-like"/>
</dbReference>
<feature type="non-terminal residue" evidence="1">
    <location>
        <position position="1"/>
    </location>
</feature>
<accession>A0A383CVH5</accession>
<proteinExistence type="predicted"/>
<feature type="non-terminal residue" evidence="1">
    <location>
        <position position="238"/>
    </location>
</feature>
<gene>
    <name evidence="1" type="ORF">METZ01_LOCUS489025</name>
</gene>
<dbReference type="Pfam" id="PF13507">
    <property type="entry name" value="GATase_5"/>
    <property type="match status" value="1"/>
</dbReference>
<dbReference type="EMBL" id="UINC01212027">
    <property type="protein sequence ID" value="SVE36171.1"/>
    <property type="molecule type" value="Genomic_DNA"/>
</dbReference>
<evidence type="ECO:0008006" key="2">
    <source>
        <dbReference type="Google" id="ProtNLM"/>
    </source>
</evidence>
<dbReference type="SUPFAM" id="SSF56042">
    <property type="entry name" value="PurM C-terminal domain-like"/>
    <property type="match status" value="1"/>
</dbReference>
<name>A0A383CVH5_9ZZZZ</name>
<dbReference type="InterPro" id="IPR036676">
    <property type="entry name" value="PurM-like_C_sf"/>
</dbReference>
<reference evidence="1" key="1">
    <citation type="submission" date="2018-05" db="EMBL/GenBank/DDBJ databases">
        <authorList>
            <person name="Lanie J.A."/>
            <person name="Ng W.-L."/>
            <person name="Kazmierczak K.M."/>
            <person name="Andrzejewski T.M."/>
            <person name="Davidsen T.M."/>
            <person name="Wayne K.J."/>
            <person name="Tettelin H."/>
            <person name="Glass J.I."/>
            <person name="Rusch D."/>
            <person name="Podicherti R."/>
            <person name="Tsui H.-C.T."/>
            <person name="Winkler M.E."/>
        </authorList>
    </citation>
    <scope>NUCLEOTIDE SEQUENCE</scope>
</reference>
<dbReference type="GO" id="GO:0004642">
    <property type="term" value="F:phosphoribosylformylglycinamidine synthase activity"/>
    <property type="evidence" value="ECO:0007669"/>
    <property type="project" value="TreeGrafter"/>
</dbReference>
<dbReference type="PANTHER" id="PTHR10099:SF1">
    <property type="entry name" value="PHOSPHORIBOSYLFORMYLGLYCINAMIDINE SYNTHASE"/>
    <property type="match status" value="1"/>
</dbReference>
<dbReference type="GO" id="GO:0006164">
    <property type="term" value="P:purine nucleotide biosynthetic process"/>
    <property type="evidence" value="ECO:0007669"/>
    <property type="project" value="TreeGrafter"/>
</dbReference>
<dbReference type="PANTHER" id="PTHR10099">
    <property type="entry name" value="PHOSPHORIBOSYLFORMYLGLYCINAMIDINE SYNTHASE"/>
    <property type="match status" value="1"/>
</dbReference>